<evidence type="ECO:0000259" key="8">
    <source>
        <dbReference type="PROSITE" id="PS50928"/>
    </source>
</evidence>
<feature type="transmembrane region" description="Helical" evidence="7">
    <location>
        <begin position="197"/>
        <end position="219"/>
    </location>
</feature>
<accession>A0ABS4UJ84</accession>
<reference evidence="9 10" key="1">
    <citation type="submission" date="2021-03" db="EMBL/GenBank/DDBJ databases">
        <title>Sequencing the genomes of 1000 actinobacteria strains.</title>
        <authorList>
            <person name="Klenk H.-P."/>
        </authorList>
    </citation>
    <scope>NUCLEOTIDE SEQUENCE [LARGE SCALE GENOMIC DNA]</scope>
    <source>
        <strain evidence="9 10">DSM 18824</strain>
    </source>
</reference>
<dbReference type="CDD" id="cd06261">
    <property type="entry name" value="TM_PBP2"/>
    <property type="match status" value="1"/>
</dbReference>
<keyword evidence="10" id="KW-1185">Reference proteome</keyword>
<dbReference type="SUPFAM" id="SSF161098">
    <property type="entry name" value="MetI-like"/>
    <property type="match status" value="1"/>
</dbReference>
<evidence type="ECO:0000256" key="1">
    <source>
        <dbReference type="ARBA" id="ARBA00004651"/>
    </source>
</evidence>
<dbReference type="Proteomes" id="UP000755585">
    <property type="component" value="Unassembled WGS sequence"/>
</dbReference>
<dbReference type="InterPro" id="IPR035906">
    <property type="entry name" value="MetI-like_sf"/>
</dbReference>
<dbReference type="PANTHER" id="PTHR32243">
    <property type="entry name" value="MALTOSE TRANSPORT SYSTEM PERMEASE-RELATED"/>
    <property type="match status" value="1"/>
</dbReference>
<comment type="subcellular location">
    <subcellularLocation>
        <location evidence="1 7">Cell membrane</location>
        <topology evidence="1 7">Multi-pass membrane protein</topology>
    </subcellularLocation>
</comment>
<dbReference type="PANTHER" id="PTHR32243:SF18">
    <property type="entry name" value="INNER MEMBRANE ABC TRANSPORTER PERMEASE PROTEIN YCJP"/>
    <property type="match status" value="1"/>
</dbReference>
<sequence>MTTVANPVRLPNLSRRARRRTRAAVLTVLVVGIVAWSIGPFLWQLNASFQPDVNLTKKVPSWLPIPFTVEHYRNVFGPRNFAAYLQNSLLVTTISTVLTLAIGTLGAYAMARLRVAGKGLVLGLLLAMSMFPHIAVVTPLYRFFGETALLNTYLALIAPYIGLSVPLVVFILHTHLRSIPREIDEAAAVDGAGKLRTLWSVILPLAAPGMATAAIIAFIGNWNELMLALAFTSTQDRQTVSVGIVNFTDLDYVPLGDMAAASIVVTVPLVVLVLIFQRRIVTGLTSGGVKA</sequence>
<evidence type="ECO:0000256" key="2">
    <source>
        <dbReference type="ARBA" id="ARBA00022448"/>
    </source>
</evidence>
<feature type="transmembrane region" description="Helical" evidence="7">
    <location>
        <begin position="120"/>
        <end position="141"/>
    </location>
</feature>
<feature type="transmembrane region" description="Helical" evidence="7">
    <location>
        <begin position="23"/>
        <end position="43"/>
    </location>
</feature>
<evidence type="ECO:0000313" key="10">
    <source>
        <dbReference type="Proteomes" id="UP000755585"/>
    </source>
</evidence>
<feature type="transmembrane region" description="Helical" evidence="7">
    <location>
        <begin position="258"/>
        <end position="276"/>
    </location>
</feature>
<keyword evidence="4 7" id="KW-0812">Transmembrane</keyword>
<evidence type="ECO:0000256" key="5">
    <source>
        <dbReference type="ARBA" id="ARBA00022989"/>
    </source>
</evidence>
<proteinExistence type="inferred from homology"/>
<name>A0ABS4UJ84_9ACTN</name>
<keyword evidence="5 7" id="KW-1133">Transmembrane helix</keyword>
<comment type="caution">
    <text evidence="9">The sequence shown here is derived from an EMBL/GenBank/DDBJ whole genome shotgun (WGS) entry which is preliminary data.</text>
</comment>
<evidence type="ECO:0000313" key="9">
    <source>
        <dbReference type="EMBL" id="MBP2351674.1"/>
    </source>
</evidence>
<keyword evidence="2 7" id="KW-0813">Transport</keyword>
<dbReference type="Pfam" id="PF00528">
    <property type="entry name" value="BPD_transp_1"/>
    <property type="match status" value="1"/>
</dbReference>
<dbReference type="Gene3D" id="1.10.3720.10">
    <property type="entry name" value="MetI-like"/>
    <property type="match status" value="1"/>
</dbReference>
<dbReference type="InterPro" id="IPR000515">
    <property type="entry name" value="MetI-like"/>
</dbReference>
<gene>
    <name evidence="9" type="ORF">JOF29_002757</name>
</gene>
<dbReference type="EMBL" id="JAGINT010000001">
    <property type="protein sequence ID" value="MBP2351674.1"/>
    <property type="molecule type" value="Genomic_DNA"/>
</dbReference>
<dbReference type="InterPro" id="IPR050901">
    <property type="entry name" value="BP-dep_ABC_trans_perm"/>
</dbReference>
<feature type="domain" description="ABC transmembrane type-1" evidence="8">
    <location>
        <begin position="85"/>
        <end position="276"/>
    </location>
</feature>
<comment type="similarity">
    <text evidence="7">Belongs to the binding-protein-dependent transport system permease family.</text>
</comment>
<evidence type="ECO:0000256" key="3">
    <source>
        <dbReference type="ARBA" id="ARBA00022475"/>
    </source>
</evidence>
<protein>
    <submittedName>
        <fullName evidence="9">ABC-type glycerol-3-phosphate transport system permease component</fullName>
    </submittedName>
</protein>
<evidence type="ECO:0000256" key="7">
    <source>
        <dbReference type="RuleBase" id="RU363032"/>
    </source>
</evidence>
<dbReference type="PROSITE" id="PS50928">
    <property type="entry name" value="ABC_TM1"/>
    <property type="match status" value="1"/>
</dbReference>
<feature type="transmembrane region" description="Helical" evidence="7">
    <location>
        <begin position="153"/>
        <end position="176"/>
    </location>
</feature>
<keyword evidence="6 7" id="KW-0472">Membrane</keyword>
<feature type="transmembrane region" description="Helical" evidence="7">
    <location>
        <begin position="89"/>
        <end position="108"/>
    </location>
</feature>
<dbReference type="RefSeq" id="WP_209694551.1">
    <property type="nucleotide sequence ID" value="NZ_BAAAVU010000013.1"/>
</dbReference>
<evidence type="ECO:0000256" key="6">
    <source>
        <dbReference type="ARBA" id="ARBA00023136"/>
    </source>
</evidence>
<evidence type="ECO:0000256" key="4">
    <source>
        <dbReference type="ARBA" id="ARBA00022692"/>
    </source>
</evidence>
<organism evidence="9 10">
    <name type="scientific">Kribbella aluminosa</name>
    <dbReference type="NCBI Taxonomy" id="416017"/>
    <lineage>
        <taxon>Bacteria</taxon>
        <taxon>Bacillati</taxon>
        <taxon>Actinomycetota</taxon>
        <taxon>Actinomycetes</taxon>
        <taxon>Propionibacteriales</taxon>
        <taxon>Kribbellaceae</taxon>
        <taxon>Kribbella</taxon>
    </lineage>
</organism>
<keyword evidence="3" id="KW-1003">Cell membrane</keyword>